<comment type="caution">
    <text evidence="1">The sequence shown here is derived from an EMBL/GenBank/DDBJ whole genome shotgun (WGS) entry which is preliminary data.</text>
</comment>
<evidence type="ECO:0008006" key="3">
    <source>
        <dbReference type="Google" id="ProtNLM"/>
    </source>
</evidence>
<dbReference type="EMBL" id="NATQ01000079">
    <property type="protein sequence ID" value="OQX90265.1"/>
    <property type="molecule type" value="Genomic_DNA"/>
</dbReference>
<sequence>MIDTCLRFIAVVFSKSINIDKCIEIVIENIGETVVCSKPYDFNRYTSYYTDEMGEGLTKIMMLIKGYFNPHHLANLKKETMSIENHYRVGGARKLNIDPGYITPSKLVLATHKDYAGAIALLEGINAIVELIYHGGTYRELLWTYRDYSDNIPFFNDVRKYMELWL</sequence>
<reference evidence="2" key="1">
    <citation type="submission" date="2017-03" db="EMBL/GenBank/DDBJ databases">
        <title>Novel pathways for hydrocarbon cycling and metabolic interdependencies in hydrothermal sediment communities.</title>
        <authorList>
            <person name="Dombrowski N."/>
            <person name="Seitz K."/>
            <person name="Teske A."/>
            <person name="Baker B."/>
        </authorList>
    </citation>
    <scope>NUCLEOTIDE SEQUENCE [LARGE SCALE GENOMIC DNA]</scope>
</reference>
<proteinExistence type="predicted"/>
<evidence type="ECO:0000313" key="1">
    <source>
        <dbReference type="EMBL" id="OQX90265.1"/>
    </source>
</evidence>
<gene>
    <name evidence="1" type="ORF">B6D57_04055</name>
</gene>
<dbReference type="AlphaFoldDB" id="A0A1W9S0P0"/>
<accession>A0A1W9S0P0</accession>
<name>A0A1W9S0P0_9BACT</name>
<organism evidence="1 2">
    <name type="scientific">Candidatus Coatesbacteria bacterium 4484_99</name>
    <dbReference type="NCBI Taxonomy" id="1970774"/>
    <lineage>
        <taxon>Bacteria</taxon>
        <taxon>Candidatus Coatesiibacteriota</taxon>
    </lineage>
</organism>
<dbReference type="Proteomes" id="UP000192611">
    <property type="component" value="Unassembled WGS sequence"/>
</dbReference>
<protein>
    <recommendedName>
        <fullName evidence="3">DUF4416 domain-containing protein</fullName>
    </recommendedName>
</protein>
<dbReference type="InterPro" id="IPR025529">
    <property type="entry name" value="DUF4416"/>
</dbReference>
<dbReference type="Pfam" id="PF14385">
    <property type="entry name" value="DUF4416"/>
    <property type="match status" value="1"/>
</dbReference>
<evidence type="ECO:0000313" key="2">
    <source>
        <dbReference type="Proteomes" id="UP000192611"/>
    </source>
</evidence>